<feature type="region of interest" description="Disordered" evidence="1">
    <location>
        <begin position="18"/>
        <end position="129"/>
    </location>
</feature>
<reference evidence="2" key="1">
    <citation type="submission" date="2021-02" db="EMBL/GenBank/DDBJ databases">
        <authorList>
            <person name="Dougan E. K."/>
            <person name="Rhodes N."/>
            <person name="Thang M."/>
            <person name="Chan C."/>
        </authorList>
    </citation>
    <scope>NUCLEOTIDE SEQUENCE</scope>
</reference>
<comment type="caution">
    <text evidence="2">The sequence shown here is derived from an EMBL/GenBank/DDBJ whole genome shotgun (WGS) entry which is preliminary data.</text>
</comment>
<gene>
    <name evidence="2" type="ORF">PGLA2088_LOCUS1230</name>
</gene>
<protein>
    <submittedName>
        <fullName evidence="2">Uncharacterized protein</fullName>
    </submittedName>
</protein>
<name>A0A813H5J2_POLGL</name>
<dbReference type="Proteomes" id="UP000626109">
    <property type="component" value="Unassembled WGS sequence"/>
</dbReference>
<feature type="compositionally biased region" description="Basic and acidic residues" evidence="1">
    <location>
        <begin position="89"/>
        <end position="120"/>
    </location>
</feature>
<sequence>MGGRLSVPTDSWQSQASLMSKLNRLDHPGSTRKRLPSAHFRPRSEYVRSNASSSCKVKIRGGNGQSKPASRTRKKQATRQQSPAAKGRKKDEGERRGRVGAEAKSPKSDPPFRKRRGSPDKRRKKQLKL</sequence>
<dbReference type="AlphaFoldDB" id="A0A813H5J2"/>
<accession>A0A813H5J2</accession>
<proteinExistence type="predicted"/>
<evidence type="ECO:0000256" key="1">
    <source>
        <dbReference type="SAM" id="MobiDB-lite"/>
    </source>
</evidence>
<dbReference type="EMBL" id="CAJNNW010000943">
    <property type="protein sequence ID" value="CAE8632898.1"/>
    <property type="molecule type" value="Genomic_DNA"/>
</dbReference>
<organism evidence="2 3">
    <name type="scientific">Polarella glacialis</name>
    <name type="common">Dinoflagellate</name>
    <dbReference type="NCBI Taxonomy" id="89957"/>
    <lineage>
        <taxon>Eukaryota</taxon>
        <taxon>Sar</taxon>
        <taxon>Alveolata</taxon>
        <taxon>Dinophyceae</taxon>
        <taxon>Suessiales</taxon>
        <taxon>Suessiaceae</taxon>
        <taxon>Polarella</taxon>
    </lineage>
</organism>
<evidence type="ECO:0000313" key="2">
    <source>
        <dbReference type="EMBL" id="CAE8632898.1"/>
    </source>
</evidence>
<evidence type="ECO:0000313" key="3">
    <source>
        <dbReference type="Proteomes" id="UP000626109"/>
    </source>
</evidence>